<reference evidence="1" key="1">
    <citation type="submission" date="2015-06" db="EMBL/GenBank/DDBJ databases">
        <authorList>
            <person name="Joergensen T."/>
        </authorList>
    </citation>
    <scope>NUCLEOTIDE SEQUENCE</scope>
    <source>
        <strain evidence="1">RGFK1752</strain>
    </source>
</reference>
<sequence>MGIFKVEYHGRLLGQEISNTSWVRGTGIAPTPEEAGEIADYVNMAFGTTVPGILSEQYKYTGCTVVAYGFPIIGATRSNDVDGDLAGAPAPAFVSAKVRFLTNYRGPLARARWGLAGLTEAQISGNSFDDGEQVPVRDAVRAYLALLDDGDSPCQIEAVSTVVDGAPRDPVLEANIVDCSVDVLLGSQVSRKTRS</sequence>
<protein>
    <submittedName>
        <fullName evidence="1">Uncharacterized protein</fullName>
    </submittedName>
</protein>
<evidence type="ECO:0000313" key="1">
    <source>
        <dbReference type="EMBL" id="CRY97807.1"/>
    </source>
</evidence>
<dbReference type="AlphaFoldDB" id="A0A0H5QQ47"/>
<dbReference type="EMBL" id="LN854254">
    <property type="protein sequence ID" value="CRY97807.1"/>
    <property type="molecule type" value="Genomic_DNA"/>
</dbReference>
<organism evidence="1">
    <name type="scientific">uncultured prokaryote</name>
    <dbReference type="NCBI Taxonomy" id="198431"/>
    <lineage>
        <taxon>unclassified sequences</taxon>
        <taxon>environmental samples</taxon>
    </lineage>
</organism>
<accession>A0A0H5QQ47</accession>
<reference evidence="1" key="2">
    <citation type="submission" date="2015-07" db="EMBL/GenBank/DDBJ databases">
        <title>Plasmids, circular viruses and viroids from rat gut.</title>
        <authorList>
            <person name="Jorgensen T.J."/>
            <person name="Hansen M.A."/>
            <person name="Xu Z."/>
            <person name="Tabak M.A."/>
            <person name="Sorensen S.J."/>
            <person name="Hansen L.H."/>
        </authorList>
    </citation>
    <scope>NUCLEOTIDE SEQUENCE</scope>
    <source>
        <strain evidence="1">RGFK1752</strain>
    </source>
</reference>
<proteinExistence type="predicted"/>
<name>A0A0H5QQ47_9ZZZZ</name>